<reference evidence="1" key="1">
    <citation type="submission" date="2021-06" db="EMBL/GenBank/DDBJ databases">
        <authorList>
            <person name="Kallberg Y."/>
            <person name="Tangrot J."/>
            <person name="Rosling A."/>
        </authorList>
    </citation>
    <scope>NUCLEOTIDE SEQUENCE</scope>
    <source>
        <strain evidence="1">AU212A</strain>
    </source>
</reference>
<proteinExistence type="predicted"/>
<comment type="caution">
    <text evidence="1">The sequence shown here is derived from an EMBL/GenBank/DDBJ whole genome shotgun (WGS) entry which is preliminary data.</text>
</comment>
<organism evidence="1 2">
    <name type="scientific">Scutellospora calospora</name>
    <dbReference type="NCBI Taxonomy" id="85575"/>
    <lineage>
        <taxon>Eukaryota</taxon>
        <taxon>Fungi</taxon>
        <taxon>Fungi incertae sedis</taxon>
        <taxon>Mucoromycota</taxon>
        <taxon>Glomeromycotina</taxon>
        <taxon>Glomeromycetes</taxon>
        <taxon>Diversisporales</taxon>
        <taxon>Gigasporaceae</taxon>
        <taxon>Scutellospora</taxon>
    </lineage>
</organism>
<accession>A0ACA9NAR7</accession>
<feature type="non-terminal residue" evidence="1">
    <location>
        <position position="1"/>
    </location>
</feature>
<dbReference type="EMBL" id="CAJVPM010022160">
    <property type="protein sequence ID" value="CAG8643695.1"/>
    <property type="molecule type" value="Genomic_DNA"/>
</dbReference>
<gene>
    <name evidence="1" type="ORF">SCALOS_LOCUS8417</name>
</gene>
<feature type="non-terminal residue" evidence="1">
    <location>
        <position position="74"/>
    </location>
</feature>
<keyword evidence="2" id="KW-1185">Reference proteome</keyword>
<protein>
    <submittedName>
        <fullName evidence="1">11710_t:CDS:1</fullName>
    </submittedName>
</protein>
<sequence>AQLSFYRILIKLKDDINQPRELHEVAQRLRNHRAVEMKNANSMNDIAREVKEHMDPSTAIGSYFSESPDINQIH</sequence>
<evidence type="ECO:0000313" key="1">
    <source>
        <dbReference type="EMBL" id="CAG8643695.1"/>
    </source>
</evidence>
<evidence type="ECO:0000313" key="2">
    <source>
        <dbReference type="Proteomes" id="UP000789860"/>
    </source>
</evidence>
<name>A0ACA9NAR7_9GLOM</name>
<dbReference type="Proteomes" id="UP000789860">
    <property type="component" value="Unassembled WGS sequence"/>
</dbReference>